<gene>
    <name evidence="1" type="ORF">MM415A00911_0004</name>
</gene>
<reference evidence="1" key="1">
    <citation type="submission" date="2020-03" db="EMBL/GenBank/DDBJ databases">
        <title>The deep terrestrial virosphere.</title>
        <authorList>
            <person name="Holmfeldt K."/>
            <person name="Nilsson E."/>
            <person name="Simone D."/>
            <person name="Lopez-Fernandez M."/>
            <person name="Wu X."/>
            <person name="de Brujin I."/>
            <person name="Lundin D."/>
            <person name="Andersson A."/>
            <person name="Bertilsson S."/>
            <person name="Dopson M."/>
        </authorList>
    </citation>
    <scope>NUCLEOTIDE SEQUENCE</scope>
    <source>
        <strain evidence="1">MM415A00911</strain>
    </source>
</reference>
<dbReference type="AlphaFoldDB" id="A0A6M3KC20"/>
<proteinExistence type="predicted"/>
<evidence type="ECO:0000313" key="1">
    <source>
        <dbReference type="EMBL" id="QJA79362.1"/>
    </source>
</evidence>
<accession>A0A6M3KC20</accession>
<protein>
    <submittedName>
        <fullName evidence="1">Uncharacterized protein</fullName>
    </submittedName>
</protein>
<name>A0A6M3KC20_9ZZZZ</name>
<organism evidence="1">
    <name type="scientific">viral metagenome</name>
    <dbReference type="NCBI Taxonomy" id="1070528"/>
    <lineage>
        <taxon>unclassified sequences</taxon>
        <taxon>metagenomes</taxon>
        <taxon>organismal metagenomes</taxon>
    </lineage>
</organism>
<dbReference type="EMBL" id="MT142378">
    <property type="protein sequence ID" value="QJA79362.1"/>
    <property type="molecule type" value="Genomic_DNA"/>
</dbReference>
<sequence length="101" mass="11250">MMPGKKAKPKDEFPGRLEQAIEIAAGDQHILLKSMWGHMLTSCCIQWLAQRHPRLVIARLVTDDLHVIWTVAQIDPDVEVLDWNGSTLLGALLEAVLGTAR</sequence>